<dbReference type="InterPro" id="IPR036942">
    <property type="entry name" value="Beta-barrel_TonB_sf"/>
</dbReference>
<dbReference type="InterPro" id="IPR037066">
    <property type="entry name" value="Plug_dom_sf"/>
</dbReference>
<reference evidence="12 13" key="1">
    <citation type="submission" date="2022-06" db="EMBL/GenBank/DDBJ databases">
        <title>A taxonomic note on the genus Prevotella: Description of four novel genera and emended description of the genera Hallella and Xylanibacter.</title>
        <authorList>
            <person name="Hitch T.C.A."/>
        </authorList>
    </citation>
    <scope>NUCLEOTIDE SEQUENCE [LARGE SCALE GENOMIC DNA]</scope>
    <source>
        <strain evidence="12 13">DSM 100619</strain>
    </source>
</reference>
<dbReference type="SUPFAM" id="SSF56935">
    <property type="entry name" value="Porins"/>
    <property type="match status" value="1"/>
</dbReference>
<evidence type="ECO:0000313" key="13">
    <source>
        <dbReference type="Proteomes" id="UP001204015"/>
    </source>
</evidence>
<dbReference type="InterPro" id="IPR023996">
    <property type="entry name" value="TonB-dep_OMP_SusC/RagA"/>
</dbReference>
<evidence type="ECO:0000256" key="2">
    <source>
        <dbReference type="ARBA" id="ARBA00022448"/>
    </source>
</evidence>
<keyword evidence="3 8" id="KW-1134">Transmembrane beta strand</keyword>
<dbReference type="InterPro" id="IPR008969">
    <property type="entry name" value="CarboxyPept-like_regulatory"/>
</dbReference>
<evidence type="ECO:0000256" key="6">
    <source>
        <dbReference type="ARBA" id="ARBA00023136"/>
    </source>
</evidence>
<dbReference type="InterPro" id="IPR039426">
    <property type="entry name" value="TonB-dep_rcpt-like"/>
</dbReference>
<keyword evidence="5 9" id="KW-0798">TonB box</keyword>
<comment type="caution">
    <text evidence="12">The sequence shown here is derived from an EMBL/GenBank/DDBJ whole genome shotgun (WGS) entry which is preliminary data.</text>
</comment>
<dbReference type="RefSeq" id="WP_252761964.1">
    <property type="nucleotide sequence ID" value="NZ_JAMXLY010000089.1"/>
</dbReference>
<feature type="domain" description="TonB-dependent receptor-like beta-barrel" evidence="10">
    <location>
        <begin position="465"/>
        <end position="846"/>
    </location>
</feature>
<dbReference type="Gene3D" id="2.40.170.20">
    <property type="entry name" value="TonB-dependent receptor, beta-barrel domain"/>
    <property type="match status" value="1"/>
</dbReference>
<keyword evidence="13" id="KW-1185">Reference proteome</keyword>
<dbReference type="Proteomes" id="UP001204015">
    <property type="component" value="Unassembled WGS sequence"/>
</dbReference>
<dbReference type="InterPro" id="IPR012910">
    <property type="entry name" value="Plug_dom"/>
</dbReference>
<dbReference type="EMBL" id="JAMXLY010000089">
    <property type="protein sequence ID" value="MCO6026615.1"/>
    <property type="molecule type" value="Genomic_DNA"/>
</dbReference>
<dbReference type="NCBIfam" id="TIGR04056">
    <property type="entry name" value="OMP_RagA_SusC"/>
    <property type="match status" value="1"/>
</dbReference>
<evidence type="ECO:0000259" key="11">
    <source>
        <dbReference type="Pfam" id="PF07715"/>
    </source>
</evidence>
<sequence>MTYTTPVTLHVKDIAIDELFIDIHNQTNLNFIYNHKDFQSFDKINLDVDQVNVQDVMHQLFDDKGFQFKIVQNSIIIEKNHLRLHGIIYDAKTRDPIIGATVRIKGERTGVVTNINGEFYLDLISGNTIVISSLGYDIMEKTIGKDNSKSKNFFLVPNAQNLNEVVVTGIFNKPRASYTGAATSFSKKELEVSGNRSLISSLRNLDPSFSIADNITTGSDPNSLPSITLRGTSSLPTDVKDLQVSTDNQRTANQPLFILDGFEISLSRFMDMDESQIESITLLKDANATAMYGSKGSNGVVVITSKRIAPGKLRISYKGTLDVEAPDLSSYNLMNSTEKLEYEKVAGLYESSNAIYDQELKDLYNQRKINVERGVNTYWLKYPIRTGIGSRHYISAEGGDENLRYDADLSYNDVEGALKGSQRKVLDGSMSLLYKYKNISFQNRLEVTNTKSSNSPYGSFSDYCALNPYYTPYDNNGNLNKILEDYFYQSLQSTNKVYNPLFNAYLPSKNTSSYTDITNNCAIEWYIIPELFLRGQFSFTKEFTRSDIYIPADNTMFDSYTGDDYSRKGRYTYNPGESMQYNGRLTLNYTKDFGKHQLFGGFGLTIDQSKSESYTIIGEGLSIDKMDFIGMSKQYMEGTTPTGTESISRDFGLLCNLQYTYNQQYFIDLNGKYDGSSQFGSNNHFAPFWSTGIGWNIHNEKFMKKYKWIDIARLRTSYGITGSQNFASYLGMRTYQIYSGQSTQNWYGVYLLAYGNPDLKWQTTSQLNLGFDLELVKHRLVVNFDWYNKLTHDLLADVNLPLSSGFSSYKDNIGTVRNKGYEVSFSAQIIRDLRNNFYWTVGLKAARNINKIEKISNSLQKLNDELTSEDSYNPSFLYKEGQSLNTIYAVRSKGIDPSTGKEIYITSDGTETFIWNAKDEVPCGVAEPKIQGNINTNVRWKGFSLNVICGFRLGGYAYNSTLANKVENINPYDNADRRALYDRWKKPGDLVKFKSVTDFTPTYATSRFVFKDNTFYGSSLNLGYEFPQEWIKKHLSVSYLAINGYMEDLFWLSILYPNFRQCLTFI</sequence>
<evidence type="ECO:0000259" key="10">
    <source>
        <dbReference type="Pfam" id="PF00593"/>
    </source>
</evidence>
<dbReference type="SUPFAM" id="SSF49464">
    <property type="entry name" value="Carboxypeptidase regulatory domain-like"/>
    <property type="match status" value="1"/>
</dbReference>
<dbReference type="Gene3D" id="2.170.130.10">
    <property type="entry name" value="TonB-dependent receptor, plug domain"/>
    <property type="match status" value="1"/>
</dbReference>
<organism evidence="12 13">
    <name type="scientific">Segatella cerevisiae</name>
    <dbReference type="NCBI Taxonomy" id="2053716"/>
    <lineage>
        <taxon>Bacteria</taxon>
        <taxon>Pseudomonadati</taxon>
        <taxon>Bacteroidota</taxon>
        <taxon>Bacteroidia</taxon>
        <taxon>Bacteroidales</taxon>
        <taxon>Prevotellaceae</taxon>
        <taxon>Segatella</taxon>
    </lineage>
</organism>
<proteinExistence type="inferred from homology"/>
<keyword evidence="2 8" id="KW-0813">Transport</keyword>
<name>A0ABT1C0W4_9BACT</name>
<keyword evidence="4 8" id="KW-0812">Transmembrane</keyword>
<dbReference type="Pfam" id="PF00593">
    <property type="entry name" value="TonB_dep_Rec_b-barrel"/>
    <property type="match status" value="1"/>
</dbReference>
<dbReference type="InterPro" id="IPR023997">
    <property type="entry name" value="TonB-dep_OMP_SusC/RagA_CS"/>
</dbReference>
<evidence type="ECO:0000256" key="7">
    <source>
        <dbReference type="ARBA" id="ARBA00023237"/>
    </source>
</evidence>
<evidence type="ECO:0000256" key="4">
    <source>
        <dbReference type="ARBA" id="ARBA00022692"/>
    </source>
</evidence>
<dbReference type="NCBIfam" id="TIGR04057">
    <property type="entry name" value="SusC_RagA_signa"/>
    <property type="match status" value="1"/>
</dbReference>
<keyword evidence="6 8" id="KW-0472">Membrane</keyword>
<dbReference type="Pfam" id="PF07715">
    <property type="entry name" value="Plug"/>
    <property type="match status" value="1"/>
</dbReference>
<dbReference type="Gene3D" id="2.60.40.1120">
    <property type="entry name" value="Carboxypeptidase-like, regulatory domain"/>
    <property type="match status" value="1"/>
</dbReference>
<accession>A0ABT1C0W4</accession>
<evidence type="ECO:0000256" key="1">
    <source>
        <dbReference type="ARBA" id="ARBA00004571"/>
    </source>
</evidence>
<evidence type="ECO:0000256" key="8">
    <source>
        <dbReference type="PROSITE-ProRule" id="PRU01360"/>
    </source>
</evidence>
<comment type="similarity">
    <text evidence="8 9">Belongs to the TonB-dependent receptor family.</text>
</comment>
<protein>
    <submittedName>
        <fullName evidence="12">SusC/RagA family TonB-linked outer membrane protein</fullName>
    </submittedName>
</protein>
<evidence type="ECO:0000313" key="12">
    <source>
        <dbReference type="EMBL" id="MCO6026615.1"/>
    </source>
</evidence>
<evidence type="ECO:0000256" key="9">
    <source>
        <dbReference type="RuleBase" id="RU003357"/>
    </source>
</evidence>
<feature type="domain" description="TonB-dependent receptor plug" evidence="11">
    <location>
        <begin position="177"/>
        <end position="300"/>
    </location>
</feature>
<dbReference type="PROSITE" id="PS52016">
    <property type="entry name" value="TONB_DEPENDENT_REC_3"/>
    <property type="match status" value="1"/>
</dbReference>
<evidence type="ECO:0000256" key="5">
    <source>
        <dbReference type="ARBA" id="ARBA00023077"/>
    </source>
</evidence>
<gene>
    <name evidence="12" type="ORF">NG821_12350</name>
</gene>
<dbReference type="InterPro" id="IPR000531">
    <property type="entry name" value="Beta-barrel_TonB"/>
</dbReference>
<keyword evidence="7 8" id="KW-0998">Cell outer membrane</keyword>
<dbReference type="Pfam" id="PF13715">
    <property type="entry name" value="CarbopepD_reg_2"/>
    <property type="match status" value="1"/>
</dbReference>
<comment type="subcellular location">
    <subcellularLocation>
        <location evidence="1 8">Cell outer membrane</location>
        <topology evidence="1 8">Multi-pass membrane protein</topology>
    </subcellularLocation>
</comment>
<evidence type="ECO:0000256" key="3">
    <source>
        <dbReference type="ARBA" id="ARBA00022452"/>
    </source>
</evidence>